<dbReference type="Gene3D" id="3.90.226.10">
    <property type="entry name" value="2-enoyl-CoA Hydratase, Chain A, domain 1"/>
    <property type="match status" value="1"/>
</dbReference>
<gene>
    <name evidence="3" type="ORF">DI536_30110</name>
</gene>
<dbReference type="SUPFAM" id="SSF52096">
    <property type="entry name" value="ClpP/crotonase"/>
    <property type="match status" value="1"/>
</dbReference>
<organism evidence="3 4">
    <name type="scientific">Archangium gephyra</name>
    <dbReference type="NCBI Taxonomy" id="48"/>
    <lineage>
        <taxon>Bacteria</taxon>
        <taxon>Pseudomonadati</taxon>
        <taxon>Myxococcota</taxon>
        <taxon>Myxococcia</taxon>
        <taxon>Myxococcales</taxon>
        <taxon>Cystobacterineae</taxon>
        <taxon>Archangiaceae</taxon>
        <taxon>Archangium</taxon>
    </lineage>
</organism>
<dbReference type="GO" id="GO:0006508">
    <property type="term" value="P:proteolysis"/>
    <property type="evidence" value="ECO:0007669"/>
    <property type="project" value="InterPro"/>
</dbReference>
<dbReference type="EMBL" id="QFQP01000037">
    <property type="protein sequence ID" value="PZR06614.1"/>
    <property type="molecule type" value="Genomic_DNA"/>
</dbReference>
<name>A0A2W5UTK1_9BACT</name>
<feature type="region of interest" description="Disordered" evidence="1">
    <location>
        <begin position="93"/>
        <end position="112"/>
    </location>
</feature>
<accession>A0A2W5UTK1</accession>
<comment type="caution">
    <text evidence="3">The sequence shown here is derived from an EMBL/GenBank/DDBJ whole genome shotgun (WGS) entry which is preliminary data.</text>
</comment>
<dbReference type="AlphaFoldDB" id="A0A2W5UTK1"/>
<dbReference type="GO" id="GO:0008236">
    <property type="term" value="F:serine-type peptidase activity"/>
    <property type="evidence" value="ECO:0007669"/>
    <property type="project" value="InterPro"/>
</dbReference>
<dbReference type="InterPro" id="IPR005151">
    <property type="entry name" value="Tail-specific_protease"/>
</dbReference>
<dbReference type="Proteomes" id="UP000249061">
    <property type="component" value="Unassembled WGS sequence"/>
</dbReference>
<feature type="domain" description="Tail specific protease" evidence="2">
    <location>
        <begin position="165"/>
        <end position="456"/>
    </location>
</feature>
<sequence length="484" mass="51510">MLLAAWVAGNAHAETKKPFDRAGWLNDYRTLKAALEANYSHLAWFGSPQGGVDLPALDRRTEQALRGARTDVEATAAFDAFIAAFHDGHLVRRPTSPPPVSPLPEPAKPSSYPDANTACAALGYVPSTRVNFSLPFESLPSFTLMTDGLSEAFRSGVVRSGDRSIGIVRIPRFRAGEFPGICTRAFEGATSRDGGVRPEDISNRVDPVWLDTLAQRLRAFRKEGVSMVLVDLGGNGGGNDLGDWATRAFTSQPLTSAPLQVTAGDAGLPYLQKEVSELSAALAVDGGVNERARAMLEEQRAGFEARVSAAGSPCSMGWVWKERRPWGTSSCTRLVDAGFFSGPLGSLDAGVVDARSASTLFWATIAEPVRGVWSGEVFVLIDGQTASSAEAFTTLLSDHGIARTIGVHTLGAGCGFMNDVAPVVLPNSRLTFSMPNCVRLRKDGSDDVAGVAPDLPVLPLPGESARARAMRVLETMTKRPVNAE</sequence>
<reference evidence="3 4" key="1">
    <citation type="submission" date="2017-08" db="EMBL/GenBank/DDBJ databases">
        <title>Infants hospitalized years apart are colonized by the same room-sourced microbial strains.</title>
        <authorList>
            <person name="Brooks B."/>
            <person name="Olm M.R."/>
            <person name="Firek B.A."/>
            <person name="Baker R."/>
            <person name="Thomas B.C."/>
            <person name="Morowitz M.J."/>
            <person name="Banfield J.F."/>
        </authorList>
    </citation>
    <scope>NUCLEOTIDE SEQUENCE [LARGE SCALE GENOMIC DNA]</scope>
    <source>
        <strain evidence="3">S2_003_000_R2_14</strain>
    </source>
</reference>
<dbReference type="InterPro" id="IPR029045">
    <property type="entry name" value="ClpP/crotonase-like_dom_sf"/>
</dbReference>
<proteinExistence type="predicted"/>
<evidence type="ECO:0000313" key="4">
    <source>
        <dbReference type="Proteomes" id="UP000249061"/>
    </source>
</evidence>
<evidence type="ECO:0000256" key="1">
    <source>
        <dbReference type="SAM" id="MobiDB-lite"/>
    </source>
</evidence>
<dbReference type="Pfam" id="PF03572">
    <property type="entry name" value="Peptidase_S41"/>
    <property type="match status" value="1"/>
</dbReference>
<feature type="compositionally biased region" description="Pro residues" evidence="1">
    <location>
        <begin position="95"/>
        <end position="107"/>
    </location>
</feature>
<protein>
    <recommendedName>
        <fullName evidence="2">Tail specific protease domain-containing protein</fullName>
    </recommendedName>
</protein>
<evidence type="ECO:0000259" key="2">
    <source>
        <dbReference type="Pfam" id="PF03572"/>
    </source>
</evidence>
<evidence type="ECO:0000313" key="3">
    <source>
        <dbReference type="EMBL" id="PZR06614.1"/>
    </source>
</evidence>